<evidence type="ECO:0000313" key="2">
    <source>
        <dbReference type="EMBL" id="BDR52679.1"/>
    </source>
</evidence>
<feature type="transmembrane region" description="Helical" evidence="1">
    <location>
        <begin position="68"/>
        <end position="92"/>
    </location>
</feature>
<protein>
    <submittedName>
        <fullName evidence="2">ABC transporter</fullName>
    </submittedName>
</protein>
<reference evidence="2 3" key="1">
    <citation type="journal article" date="2023" name="Microbiol. Spectr.">
        <title>Symbiosis of Carpenter Bees with Uncharacterized Lactic Acid Bacteria Showing NAD Auxotrophy.</title>
        <authorList>
            <person name="Kawasaki S."/>
            <person name="Ozawa K."/>
            <person name="Mori T."/>
            <person name="Yamamoto A."/>
            <person name="Ito M."/>
            <person name="Ohkuma M."/>
            <person name="Sakamoto M."/>
            <person name="Matsutani M."/>
        </authorList>
    </citation>
    <scope>NUCLEOTIDE SEQUENCE [LARGE SCALE GENOMIC DNA]</scope>
    <source>
        <strain evidence="2 3">Kim37-2</strain>
    </source>
</reference>
<keyword evidence="1" id="KW-1133">Transmembrane helix</keyword>
<evidence type="ECO:0000313" key="3">
    <source>
        <dbReference type="Proteomes" id="UP001321766"/>
    </source>
</evidence>
<dbReference type="Pfam" id="PF12730">
    <property type="entry name" value="ABC2_membrane_4"/>
    <property type="match status" value="1"/>
</dbReference>
<organism evidence="2 3">
    <name type="scientific">Bombiscardovia nodaiensis</name>
    <dbReference type="NCBI Taxonomy" id="2932181"/>
    <lineage>
        <taxon>Bacteria</taxon>
        <taxon>Bacillati</taxon>
        <taxon>Actinomycetota</taxon>
        <taxon>Actinomycetes</taxon>
        <taxon>Bifidobacteriales</taxon>
        <taxon>Bifidobacteriaceae</taxon>
        <taxon>Bombiscardovia</taxon>
    </lineage>
</organism>
<accession>A0ABM8B7K6</accession>
<dbReference type="PANTHER" id="PTHR37305:SF1">
    <property type="entry name" value="MEMBRANE PROTEIN"/>
    <property type="match status" value="1"/>
</dbReference>
<feature type="transmembrane region" description="Helical" evidence="1">
    <location>
        <begin position="113"/>
        <end position="135"/>
    </location>
</feature>
<dbReference type="EMBL" id="AP026798">
    <property type="protein sequence ID" value="BDR52679.1"/>
    <property type="molecule type" value="Genomic_DNA"/>
</dbReference>
<feature type="transmembrane region" description="Helical" evidence="1">
    <location>
        <begin position="155"/>
        <end position="180"/>
    </location>
</feature>
<keyword evidence="1" id="KW-0472">Membrane</keyword>
<feature type="transmembrane region" description="Helical" evidence="1">
    <location>
        <begin position="231"/>
        <end position="253"/>
    </location>
</feature>
<sequence length="258" mass="28163">MMNQMRADFYRQTRTLGMYLVLACTLALSILVTVYQQVGGVMVTDRSMTDLMGEIANSQWSVVTGVKALTMSASLLLYIYIALFVIVIGYEFSQKTYKNTLISGISRIQFIGAKYAVLLVDMLVLCAIYYAASILTGLTMGRSLGESWGALLADAAMMTLTIAFFMSVVLSLAIIILVATGSTIIPAIFVVVWPIAVASLAVFAHWSWLKYMDFLTVGQNVSLSIITTNELWPYIGVSLAVLAVTIAGSALIMRQKEL</sequence>
<proteinExistence type="predicted"/>
<dbReference type="Proteomes" id="UP001321766">
    <property type="component" value="Chromosome"/>
</dbReference>
<keyword evidence="1" id="KW-0812">Transmembrane</keyword>
<dbReference type="PANTHER" id="PTHR37305">
    <property type="entry name" value="INTEGRAL MEMBRANE PROTEIN-RELATED"/>
    <property type="match status" value="1"/>
</dbReference>
<feature type="transmembrane region" description="Helical" evidence="1">
    <location>
        <begin position="187"/>
        <end position="208"/>
    </location>
</feature>
<name>A0ABM8B7K6_9BIFI</name>
<gene>
    <name evidence="2" type="ORF">KIM372_05860</name>
</gene>
<keyword evidence="3" id="KW-1185">Reference proteome</keyword>
<evidence type="ECO:0000256" key="1">
    <source>
        <dbReference type="SAM" id="Phobius"/>
    </source>
</evidence>